<dbReference type="InterPro" id="IPR007856">
    <property type="entry name" value="SapB_1"/>
</dbReference>
<dbReference type="FunFam" id="2.40.70.10:FF:000044">
    <property type="entry name" value="Lysosomal aspartic protease"/>
    <property type="match status" value="1"/>
</dbReference>
<keyword evidence="6" id="KW-0865">Zymogen</keyword>
<evidence type="ECO:0000256" key="10">
    <source>
        <dbReference type="PIRSR" id="PIRSR601461-2"/>
    </source>
</evidence>
<organism evidence="15 16">
    <name type="scientific">Salix koriyanagi</name>
    <dbReference type="NCBI Taxonomy" id="2511006"/>
    <lineage>
        <taxon>Eukaryota</taxon>
        <taxon>Viridiplantae</taxon>
        <taxon>Streptophyta</taxon>
        <taxon>Embryophyta</taxon>
        <taxon>Tracheophyta</taxon>
        <taxon>Spermatophyta</taxon>
        <taxon>Magnoliopsida</taxon>
        <taxon>eudicotyledons</taxon>
        <taxon>Gunneridae</taxon>
        <taxon>Pentapetalae</taxon>
        <taxon>rosids</taxon>
        <taxon>fabids</taxon>
        <taxon>Malpighiales</taxon>
        <taxon>Salicaceae</taxon>
        <taxon>Saliceae</taxon>
        <taxon>Salix</taxon>
    </lineage>
</organism>
<name>A0A9Q0VY79_9ROSI</name>
<dbReference type="PRINTS" id="PR00792">
    <property type="entry name" value="PEPSIN"/>
</dbReference>
<evidence type="ECO:0000256" key="6">
    <source>
        <dbReference type="ARBA" id="ARBA00023145"/>
    </source>
</evidence>
<feature type="domain" description="Saposin B-type" evidence="13">
    <location>
        <begin position="370"/>
        <end position="410"/>
    </location>
</feature>
<evidence type="ECO:0000313" key="16">
    <source>
        <dbReference type="Proteomes" id="UP001151752"/>
    </source>
</evidence>
<dbReference type="AlphaFoldDB" id="A0A9Q0VY79"/>
<evidence type="ECO:0000256" key="8">
    <source>
        <dbReference type="ARBA" id="ARBA00023180"/>
    </source>
</evidence>
<evidence type="ECO:0000256" key="12">
    <source>
        <dbReference type="SAM" id="Phobius"/>
    </source>
</evidence>
<keyword evidence="12" id="KW-1133">Transmembrane helix</keyword>
<feature type="active site" evidence="9">
    <location>
        <position position="345"/>
    </location>
</feature>
<dbReference type="Gene3D" id="2.40.70.10">
    <property type="entry name" value="Acid Proteases"/>
    <property type="match status" value="2"/>
</dbReference>
<feature type="domain" description="Peptidase A1" evidence="14">
    <location>
        <begin position="111"/>
        <end position="561"/>
    </location>
</feature>
<dbReference type="EMBL" id="JAPFFM010000007">
    <property type="protein sequence ID" value="KAJ6756952.1"/>
    <property type="molecule type" value="Genomic_DNA"/>
</dbReference>
<gene>
    <name evidence="15" type="ORF">OIU74_026252</name>
</gene>
<dbReference type="GO" id="GO:0004190">
    <property type="term" value="F:aspartic-type endopeptidase activity"/>
    <property type="evidence" value="ECO:0007669"/>
    <property type="project" value="UniProtKB-KW"/>
</dbReference>
<feature type="active site" evidence="9">
    <location>
        <position position="129"/>
    </location>
</feature>
<accession>A0A9Q0VY79</accession>
<protein>
    <submittedName>
        <fullName evidence="15">FUNGAL PROTEINASE A ASPARTIC PROTEINASE SUPERFAMILY PROTEIN</fullName>
    </submittedName>
</protein>
<evidence type="ECO:0000256" key="11">
    <source>
        <dbReference type="RuleBase" id="RU000454"/>
    </source>
</evidence>
<evidence type="ECO:0000256" key="2">
    <source>
        <dbReference type="ARBA" id="ARBA00022670"/>
    </source>
</evidence>
<dbReference type="Pfam" id="PF00026">
    <property type="entry name" value="Asp"/>
    <property type="match status" value="2"/>
</dbReference>
<feature type="transmembrane region" description="Helical" evidence="12">
    <location>
        <begin position="33"/>
        <end position="56"/>
    </location>
</feature>
<dbReference type="InterPro" id="IPR021109">
    <property type="entry name" value="Peptidase_aspartic_dom_sf"/>
</dbReference>
<evidence type="ECO:0000259" key="13">
    <source>
        <dbReference type="PROSITE" id="PS50015"/>
    </source>
</evidence>
<feature type="disulfide bond" evidence="10">
    <location>
        <begin position="142"/>
        <end position="148"/>
    </location>
</feature>
<evidence type="ECO:0000256" key="9">
    <source>
        <dbReference type="PIRSR" id="PIRSR601461-1"/>
    </source>
</evidence>
<keyword evidence="8" id="KW-0325">Glycoprotein</keyword>
<keyword evidence="2 11" id="KW-0645">Protease</keyword>
<dbReference type="SUPFAM" id="SSF50630">
    <property type="entry name" value="Acid proteases"/>
    <property type="match status" value="1"/>
</dbReference>
<dbReference type="SUPFAM" id="SSF47862">
    <property type="entry name" value="Saposin"/>
    <property type="match status" value="1"/>
</dbReference>
<proteinExistence type="inferred from homology"/>
<evidence type="ECO:0000256" key="1">
    <source>
        <dbReference type="ARBA" id="ARBA00007447"/>
    </source>
</evidence>
<dbReference type="PANTHER" id="PTHR47966">
    <property type="entry name" value="BETA-SITE APP-CLEAVING ENZYME, ISOFORM A-RELATED"/>
    <property type="match status" value="1"/>
</dbReference>
<reference evidence="15" key="2">
    <citation type="journal article" date="2023" name="Int. J. Mol. Sci.">
        <title>De Novo Assembly and Annotation of 11 Diverse Shrub Willow (Salix) Genomes Reveals Novel Gene Organization in Sex-Linked Regions.</title>
        <authorList>
            <person name="Hyden B."/>
            <person name="Feng K."/>
            <person name="Yates T.B."/>
            <person name="Jawdy S."/>
            <person name="Cereghino C."/>
            <person name="Smart L.B."/>
            <person name="Muchero W."/>
        </authorList>
    </citation>
    <scope>NUCLEOTIDE SEQUENCE</scope>
    <source>
        <tissue evidence="15">Shoot tip</tissue>
    </source>
</reference>
<dbReference type="InterPro" id="IPR008138">
    <property type="entry name" value="SapB_2"/>
</dbReference>
<evidence type="ECO:0000256" key="4">
    <source>
        <dbReference type="ARBA" id="ARBA00022750"/>
    </source>
</evidence>
<reference evidence="15" key="1">
    <citation type="submission" date="2022-11" db="EMBL/GenBank/DDBJ databases">
        <authorList>
            <person name="Hyden B.L."/>
            <person name="Feng K."/>
            <person name="Yates T."/>
            <person name="Jawdy S."/>
            <person name="Smart L.B."/>
            <person name="Muchero W."/>
        </authorList>
    </citation>
    <scope>NUCLEOTIDE SEQUENCE</scope>
    <source>
        <tissue evidence="15">Shoot tip</tissue>
    </source>
</reference>
<dbReference type="Pfam" id="PF03489">
    <property type="entry name" value="SapB_2"/>
    <property type="match status" value="1"/>
</dbReference>
<dbReference type="Gene3D" id="1.10.225.10">
    <property type="entry name" value="Saposin-like"/>
    <property type="match status" value="1"/>
</dbReference>
<keyword evidence="12" id="KW-0812">Transmembrane</keyword>
<keyword evidence="4 11" id="KW-0064">Aspartyl protease</keyword>
<dbReference type="Pfam" id="PF05184">
    <property type="entry name" value="SapB_1"/>
    <property type="match status" value="1"/>
</dbReference>
<comment type="caution">
    <text evidence="15">The sequence shown here is derived from an EMBL/GenBank/DDBJ whole genome shotgun (WGS) entry which is preliminary data.</text>
</comment>
<dbReference type="PROSITE" id="PS51767">
    <property type="entry name" value="PEPTIDASE_A1"/>
    <property type="match status" value="1"/>
</dbReference>
<sequence length="564" mass="61230">MSAIDFYTQQITISSIFSRLVSGMLLPHMGNKILLKAFCLWALTCFLLPASSNGLVRIGLKKRHMDLQTIKAARIARQEGKAGVGASSMVHDLGSSGGDIIPLKNYLDSQYLGEIGIGSPPQNFTVIFDTGSSNLWVPSSKCYFSIACYFHSKYKSSWSSTYTKNGNFCEIHYGSGSISGFFSQDNVQVGDLVVTDQVFVEATKEGSLSFILGKFDGILGLGFQEISVGNAVPLWYNMVQQDLLDDEVFSFWLNRNPEAKEGGELVLGGVDPKHFKGKHTFVPVTKKGYWEVQDDRFLTFLSCANFEEGKLSFTALSHFQITMGDFLIGSHSTGLCEGGCAAIVDSGTSLLAGPTPIITEINHAIGAEGRVSAECKEVVSHYGDLIWELIISGVKPSKVCAQLGLCLFNGTRYASSGIESVVEKEHKEKSSAGNDLPCTACQMLVIWAQNQLREKETKETAISYLDKLCESLPSPMGGSSIDCNSISTMPDITFTIGDKPFSLTPEQYILKTGEGAAQVCVSGFMALDVPPPRGPLWILGDVFMGVYHTIFDYGNLEVGFAEAA</sequence>
<evidence type="ECO:0000259" key="14">
    <source>
        <dbReference type="PROSITE" id="PS51767"/>
    </source>
</evidence>
<dbReference type="InterPro" id="IPR008139">
    <property type="entry name" value="SaposinB_dom"/>
</dbReference>
<dbReference type="PROSITE" id="PS50015">
    <property type="entry name" value="SAP_B"/>
    <property type="match status" value="2"/>
</dbReference>
<evidence type="ECO:0000256" key="5">
    <source>
        <dbReference type="ARBA" id="ARBA00022801"/>
    </source>
</evidence>
<feature type="domain" description="Saposin B-type" evidence="13">
    <location>
        <begin position="434"/>
        <end position="475"/>
    </location>
</feature>
<dbReference type="InterPro" id="IPR033121">
    <property type="entry name" value="PEPTIDASE_A1"/>
</dbReference>
<dbReference type="CDD" id="cd06098">
    <property type="entry name" value="phytepsin"/>
    <property type="match status" value="1"/>
</dbReference>
<keyword evidence="5 11" id="KW-0378">Hydrolase</keyword>
<evidence type="ECO:0000256" key="3">
    <source>
        <dbReference type="ARBA" id="ARBA00022729"/>
    </source>
</evidence>
<dbReference type="InterPro" id="IPR011001">
    <property type="entry name" value="Saposin-like"/>
</dbReference>
<dbReference type="Proteomes" id="UP001151752">
    <property type="component" value="Chromosome 13"/>
</dbReference>
<keyword evidence="3" id="KW-0732">Signal</keyword>
<dbReference type="InterPro" id="IPR033869">
    <property type="entry name" value="Phytepsin"/>
</dbReference>
<dbReference type="FunFam" id="2.40.70.10:FF:000009">
    <property type="entry name" value="Aspartic proteinase A1"/>
    <property type="match status" value="1"/>
</dbReference>
<evidence type="ECO:0000313" key="15">
    <source>
        <dbReference type="EMBL" id="KAJ6756952.1"/>
    </source>
</evidence>
<keyword evidence="7 10" id="KW-1015">Disulfide bond</keyword>
<evidence type="ECO:0000256" key="7">
    <source>
        <dbReference type="ARBA" id="ARBA00023157"/>
    </source>
</evidence>
<dbReference type="InterPro" id="IPR001461">
    <property type="entry name" value="Aspartic_peptidase_A1"/>
</dbReference>
<dbReference type="GO" id="GO:0006508">
    <property type="term" value="P:proteolysis"/>
    <property type="evidence" value="ECO:0007669"/>
    <property type="project" value="UniProtKB-KW"/>
</dbReference>
<dbReference type="GO" id="GO:0006629">
    <property type="term" value="P:lipid metabolic process"/>
    <property type="evidence" value="ECO:0007669"/>
    <property type="project" value="InterPro"/>
</dbReference>
<dbReference type="InterPro" id="IPR001969">
    <property type="entry name" value="Aspartic_peptidase_AS"/>
</dbReference>
<dbReference type="PROSITE" id="PS00141">
    <property type="entry name" value="ASP_PROTEASE"/>
    <property type="match status" value="2"/>
</dbReference>
<keyword evidence="12" id="KW-0472">Membrane</keyword>
<keyword evidence="16" id="KW-1185">Reference proteome</keyword>
<dbReference type="PANTHER" id="PTHR47966:SF28">
    <property type="entry name" value="OS01G0290000 PROTEIN"/>
    <property type="match status" value="1"/>
</dbReference>
<comment type="similarity">
    <text evidence="1 11">Belongs to the peptidase A1 family.</text>
</comment>